<dbReference type="AlphaFoldDB" id="A0A6V8LN21"/>
<name>A0A6V8LN21_9ACTN</name>
<keyword evidence="2" id="KW-1185">Reference proteome</keyword>
<dbReference type="EMBL" id="BLPG01000002">
    <property type="protein sequence ID" value="GFJ96278.1"/>
    <property type="molecule type" value="Genomic_DNA"/>
</dbReference>
<gene>
    <name evidence="1" type="ORF">Prum_099200</name>
</gene>
<proteinExistence type="predicted"/>
<protein>
    <submittedName>
        <fullName evidence="1">Uncharacterized protein</fullName>
    </submittedName>
</protein>
<accession>A0A6V8LN21</accession>
<reference evidence="1 2" key="2">
    <citation type="submission" date="2020-03" db="EMBL/GenBank/DDBJ databases">
        <authorList>
            <person name="Ichikawa N."/>
            <person name="Kimura A."/>
            <person name="Kitahashi Y."/>
            <person name="Uohara A."/>
        </authorList>
    </citation>
    <scope>NUCLEOTIDE SEQUENCE [LARGE SCALE GENOMIC DNA]</scope>
    <source>
        <strain evidence="1 2">NBRC 108638</strain>
    </source>
</reference>
<dbReference type="Proteomes" id="UP000482960">
    <property type="component" value="Unassembled WGS sequence"/>
</dbReference>
<evidence type="ECO:0000313" key="2">
    <source>
        <dbReference type="Proteomes" id="UP000482960"/>
    </source>
</evidence>
<reference evidence="1 2" key="1">
    <citation type="submission" date="2020-03" db="EMBL/GenBank/DDBJ databases">
        <title>Whole genome shotgun sequence of Phytohabitans rumicis NBRC 108638.</title>
        <authorList>
            <person name="Komaki H."/>
            <person name="Tamura T."/>
        </authorList>
    </citation>
    <scope>NUCLEOTIDE SEQUENCE [LARGE SCALE GENOMIC DNA]</scope>
    <source>
        <strain evidence="1 2">NBRC 108638</strain>
    </source>
</reference>
<comment type="caution">
    <text evidence="1">The sequence shown here is derived from an EMBL/GenBank/DDBJ whole genome shotgun (WGS) entry which is preliminary data.</text>
</comment>
<evidence type="ECO:0000313" key="1">
    <source>
        <dbReference type="EMBL" id="GFJ96278.1"/>
    </source>
</evidence>
<organism evidence="1 2">
    <name type="scientific">Phytohabitans rumicis</name>
    <dbReference type="NCBI Taxonomy" id="1076125"/>
    <lineage>
        <taxon>Bacteria</taxon>
        <taxon>Bacillati</taxon>
        <taxon>Actinomycetota</taxon>
        <taxon>Actinomycetes</taxon>
        <taxon>Micromonosporales</taxon>
        <taxon>Micromonosporaceae</taxon>
    </lineage>
</organism>
<sequence>MRSRAATADSRLSFWLRVREYAVPPSMVESATARRRVGDRAGACAAARVDVDLSLRSLARDHGRELAAMVRADLRQLAPDLLRWHLPRVAPDGLLRPG</sequence>